<dbReference type="SUPFAM" id="SSF51971">
    <property type="entry name" value="Nucleotide-binding domain"/>
    <property type="match status" value="2"/>
</dbReference>
<organism evidence="3 4">
    <name type="scientific">Collinsella aerofaciens (strain ATCC 25986 / DSM 3979 / JCM 10188 / KCTC 3647 / NCTC 11838 / VPI 1003)</name>
    <dbReference type="NCBI Taxonomy" id="411903"/>
    <lineage>
        <taxon>Bacteria</taxon>
        <taxon>Bacillati</taxon>
        <taxon>Actinomycetota</taxon>
        <taxon>Coriobacteriia</taxon>
        <taxon>Coriobacteriales</taxon>
        <taxon>Coriobacteriaceae</taxon>
        <taxon>Collinsella</taxon>
    </lineage>
</organism>
<feature type="domain" description="Dihydroprymidine dehydrogenase" evidence="2">
    <location>
        <begin position="5"/>
        <end position="96"/>
    </location>
</feature>
<evidence type="ECO:0000259" key="1">
    <source>
        <dbReference type="Pfam" id="PF07992"/>
    </source>
</evidence>
<proteinExistence type="predicted"/>
<evidence type="ECO:0000313" key="4">
    <source>
        <dbReference type="Proteomes" id="UP000464211"/>
    </source>
</evidence>
<dbReference type="PRINTS" id="PR00469">
    <property type="entry name" value="PNDRDTASEII"/>
</dbReference>
<dbReference type="PANTHER" id="PTHR42783:SF3">
    <property type="entry name" value="GLUTAMATE SYNTHASE [NADPH] SMALL CHAIN-RELATED"/>
    <property type="match status" value="1"/>
</dbReference>
<dbReference type="InterPro" id="IPR028261">
    <property type="entry name" value="DPD_II"/>
</dbReference>
<evidence type="ECO:0000313" key="3">
    <source>
        <dbReference type="EMBL" id="QIA34437.1"/>
    </source>
</evidence>
<gene>
    <name evidence="3" type="ORF">GXM19_09545</name>
</gene>
<dbReference type="PRINTS" id="PR00368">
    <property type="entry name" value="FADPNR"/>
</dbReference>
<dbReference type="Pfam" id="PF14691">
    <property type="entry name" value="Fer4_20"/>
    <property type="match status" value="1"/>
</dbReference>
<dbReference type="GeneID" id="92850665"/>
<dbReference type="InterPro" id="IPR023753">
    <property type="entry name" value="FAD/NAD-binding_dom"/>
</dbReference>
<dbReference type="AlphaFoldDB" id="A0A858B673"/>
<name>A0A858B673_COLAA</name>
<sequence>MAIHIVEEANRCLGCKRAFCQIKGCPVQTPIPQVIDLFKQRRLEEAGELLFQNNPMSAVCSMVCNHSGQCEGACIQGRKGTPVHFSSIENYISTAYLDRKEWKPAPSCGKQVAVVGSGPAGITVAIKMAQLGCAVTVFEQRPEIGGVLEYGIPEFRLPRALVQKYRHVMCSLGVRVRPSTTIGGALHIDDLLRDGYDAVFVGTGTWRARKLGIPGESRGNVLFGIDYLVDPSSVAIGQNVAVIGAGNVAMDVARTALRSGARKVTVYARSRHISAIDDEVELTELDGAEIVCGKAIYAIDDNGPVFETAIFDEDNNVVGYEEELDHVSADTVVIAASQVPKDKLVLTTGGLETDHRGLLSVDERGMTTVPGVFAAGDVVNGPLTVVHAVAGAKLAVEGMTSYLGL</sequence>
<dbReference type="GO" id="GO:0051536">
    <property type="term" value="F:iron-sulfur cluster binding"/>
    <property type="evidence" value="ECO:0007669"/>
    <property type="project" value="InterPro"/>
</dbReference>
<dbReference type="Gene3D" id="1.10.1060.10">
    <property type="entry name" value="Alpha-helical ferredoxin"/>
    <property type="match status" value="1"/>
</dbReference>
<feature type="domain" description="FAD/NAD(P)-binding" evidence="1">
    <location>
        <begin position="111"/>
        <end position="391"/>
    </location>
</feature>
<dbReference type="Proteomes" id="UP000464211">
    <property type="component" value="Chromosome"/>
</dbReference>
<evidence type="ECO:0000259" key="2">
    <source>
        <dbReference type="Pfam" id="PF14691"/>
    </source>
</evidence>
<protein>
    <submittedName>
        <fullName evidence="3">FAD-dependent oxidoreductase</fullName>
    </submittedName>
</protein>
<dbReference type="SUPFAM" id="SSF46548">
    <property type="entry name" value="alpha-helical ferredoxin"/>
    <property type="match status" value="1"/>
</dbReference>
<dbReference type="Gene3D" id="3.50.50.60">
    <property type="entry name" value="FAD/NAD(P)-binding domain"/>
    <property type="match status" value="3"/>
</dbReference>
<dbReference type="PANTHER" id="PTHR42783">
    <property type="entry name" value="GLUTAMATE SYNTHASE [NADPH] SMALL CHAIN"/>
    <property type="match status" value="1"/>
</dbReference>
<reference evidence="3 4" key="1">
    <citation type="submission" date="2020-01" db="EMBL/GenBank/DDBJ databases">
        <title>Complete genome sequence of Collinsella aerofaciens JCM 10188(T).</title>
        <authorList>
            <person name="Tourlousse D.M."/>
            <person name="Sakamoto M."/>
            <person name="Miura T."/>
            <person name="Narita K."/>
            <person name="Ohashi A."/>
            <person name="Uchino Y."/>
            <person name="Yamazoe A."/>
            <person name="Kameyama K."/>
            <person name="Terauchi J."/>
            <person name="Ohkuma M."/>
            <person name="Kawasaki H."/>
            <person name="Sekiguchi Y."/>
        </authorList>
    </citation>
    <scope>NUCLEOTIDE SEQUENCE [LARGE SCALE GENOMIC DNA]</scope>
    <source>
        <strain evidence="3 4">JCM 10188</strain>
    </source>
</reference>
<accession>A0A858B673</accession>
<dbReference type="EMBL" id="CP048433">
    <property type="protein sequence ID" value="QIA34437.1"/>
    <property type="molecule type" value="Genomic_DNA"/>
</dbReference>
<dbReference type="Pfam" id="PF07992">
    <property type="entry name" value="Pyr_redox_2"/>
    <property type="match status" value="1"/>
</dbReference>
<dbReference type="InterPro" id="IPR009051">
    <property type="entry name" value="Helical_ferredxn"/>
</dbReference>
<dbReference type="GO" id="GO:0016491">
    <property type="term" value="F:oxidoreductase activity"/>
    <property type="evidence" value="ECO:0007669"/>
    <property type="project" value="InterPro"/>
</dbReference>
<dbReference type="RefSeq" id="WP_040358808.1">
    <property type="nucleotide sequence ID" value="NZ_AAVN02000002.1"/>
</dbReference>
<dbReference type="InterPro" id="IPR036188">
    <property type="entry name" value="FAD/NAD-bd_sf"/>
</dbReference>